<proteinExistence type="predicted"/>
<comment type="caution">
    <text evidence="1">The sequence shown here is derived from an EMBL/GenBank/DDBJ whole genome shotgun (WGS) entry which is preliminary data.</text>
</comment>
<gene>
    <name evidence="1" type="ORF">H7H73_27740</name>
</gene>
<dbReference type="InterPro" id="IPR027417">
    <property type="entry name" value="P-loop_NTPase"/>
</dbReference>
<dbReference type="AlphaFoldDB" id="A0A9X2YGW9"/>
<dbReference type="PANTHER" id="PTHR41259">
    <property type="entry name" value="DOUBLE-STRAND BREAK REPAIR RAD50 ATPASE, PUTATIVE-RELATED"/>
    <property type="match status" value="1"/>
</dbReference>
<evidence type="ECO:0000313" key="2">
    <source>
        <dbReference type="Proteomes" id="UP001140272"/>
    </source>
</evidence>
<reference evidence="1" key="2">
    <citation type="journal article" date="2022" name="BMC Genomics">
        <title>Comparative genome analysis of mycobacteria focusing on tRNA and non-coding RNA.</title>
        <authorList>
            <person name="Behra P.R.K."/>
            <person name="Pettersson B.M.F."/>
            <person name="Ramesh M."/>
            <person name="Das S."/>
            <person name="Dasgupta S."/>
            <person name="Kirsebom L.A."/>
        </authorList>
    </citation>
    <scope>NUCLEOTIDE SEQUENCE</scope>
    <source>
        <strain evidence="1">DSM 45406</strain>
    </source>
</reference>
<evidence type="ECO:0008006" key="3">
    <source>
        <dbReference type="Google" id="ProtNLM"/>
    </source>
</evidence>
<evidence type="ECO:0000313" key="1">
    <source>
        <dbReference type="EMBL" id="MCV7073548.1"/>
    </source>
</evidence>
<dbReference type="Proteomes" id="UP001140272">
    <property type="component" value="Unassembled WGS sequence"/>
</dbReference>
<dbReference type="EMBL" id="JACKRN010000879">
    <property type="protein sequence ID" value="MCV7073548.1"/>
    <property type="molecule type" value="Genomic_DNA"/>
</dbReference>
<dbReference type="SUPFAM" id="SSF52540">
    <property type="entry name" value="P-loop containing nucleoside triphosphate hydrolases"/>
    <property type="match status" value="1"/>
</dbReference>
<name>A0A9X2YGW9_9MYCO</name>
<protein>
    <recommendedName>
        <fullName evidence="3">AAA domain-containing protein</fullName>
    </recommendedName>
</protein>
<feature type="non-terminal residue" evidence="1">
    <location>
        <position position="1"/>
    </location>
</feature>
<dbReference type="Gene3D" id="3.40.50.300">
    <property type="entry name" value="P-loop containing nucleotide triphosphate hydrolases"/>
    <property type="match status" value="1"/>
</dbReference>
<accession>A0A9X2YGW9</accession>
<reference evidence="1" key="1">
    <citation type="submission" date="2020-07" db="EMBL/GenBank/DDBJ databases">
        <authorList>
            <person name="Pettersson B.M.F."/>
            <person name="Behra P.R.K."/>
            <person name="Ramesh M."/>
            <person name="Das S."/>
            <person name="Dasgupta S."/>
            <person name="Kirsebom L.A."/>
        </authorList>
    </citation>
    <scope>NUCLEOTIDE SEQUENCE</scope>
    <source>
        <strain evidence="1">DSM 45406</strain>
    </source>
</reference>
<dbReference type="PANTHER" id="PTHR41259:SF1">
    <property type="entry name" value="DOUBLE-STRAND BREAK REPAIR RAD50 ATPASE, PUTATIVE-RELATED"/>
    <property type="match status" value="1"/>
</dbReference>
<organism evidence="1 2">
    <name type="scientific">Mycolicibacterium rufum</name>
    <dbReference type="NCBI Taxonomy" id="318424"/>
    <lineage>
        <taxon>Bacteria</taxon>
        <taxon>Bacillati</taxon>
        <taxon>Actinomycetota</taxon>
        <taxon>Actinomycetes</taxon>
        <taxon>Mycobacteriales</taxon>
        <taxon>Mycobacteriaceae</taxon>
        <taxon>Mycolicibacterium</taxon>
    </lineage>
</organism>
<sequence>GRPRGRERRRRHDEAAEALREVAAQLKVFGTEGRKGRLDAAETERERAHVDFERVQRRARAAQLLRTVMGRHRDAMRSRYVDPFRTEVERLGRIVFGETFEVDVDSELRIGHRTLSGRTVPYESLSGGAKEQLGIVARLAGAALVAKEDSVPVVIDDALGFTDAERLTRMAEVFDAVAGDGQVIILTCSPQRYAGVQTALHIELASSTRG</sequence>